<dbReference type="SUPFAM" id="SSF53335">
    <property type="entry name" value="S-adenosyl-L-methionine-dependent methyltransferases"/>
    <property type="match status" value="1"/>
</dbReference>
<dbReference type="CDD" id="cd02440">
    <property type="entry name" value="AdoMet_MTases"/>
    <property type="match status" value="1"/>
</dbReference>
<dbReference type="PANTHER" id="PTHR43861">
    <property type="entry name" value="TRANS-ACONITATE 2-METHYLTRANSFERASE-RELATED"/>
    <property type="match status" value="1"/>
</dbReference>
<protein>
    <recommendedName>
        <fullName evidence="1">Methyltransferase type 11 domain-containing protein</fullName>
    </recommendedName>
</protein>
<dbReference type="InterPro" id="IPR029063">
    <property type="entry name" value="SAM-dependent_MTases_sf"/>
</dbReference>
<feature type="domain" description="Methyltransferase type 11" evidence="1">
    <location>
        <begin position="28"/>
        <end position="125"/>
    </location>
</feature>
<dbReference type="Gene3D" id="3.40.50.150">
    <property type="entry name" value="Vaccinia Virus protein VP39"/>
    <property type="match status" value="1"/>
</dbReference>
<organism evidence="2">
    <name type="scientific">marine sediment metagenome</name>
    <dbReference type="NCBI Taxonomy" id="412755"/>
    <lineage>
        <taxon>unclassified sequences</taxon>
        <taxon>metagenomes</taxon>
        <taxon>ecological metagenomes</taxon>
    </lineage>
</organism>
<feature type="non-terminal residue" evidence="2">
    <location>
        <position position="1"/>
    </location>
</feature>
<dbReference type="EMBL" id="LAZR01024799">
    <property type="protein sequence ID" value="KKL73970.1"/>
    <property type="molecule type" value="Genomic_DNA"/>
</dbReference>
<comment type="caution">
    <text evidence="2">The sequence shown here is derived from an EMBL/GenBank/DDBJ whole genome shotgun (WGS) entry which is preliminary data.</text>
</comment>
<dbReference type="Pfam" id="PF08241">
    <property type="entry name" value="Methyltransf_11"/>
    <property type="match status" value="1"/>
</dbReference>
<dbReference type="GO" id="GO:0008757">
    <property type="term" value="F:S-adenosylmethionine-dependent methyltransferase activity"/>
    <property type="evidence" value="ECO:0007669"/>
    <property type="project" value="InterPro"/>
</dbReference>
<dbReference type="InterPro" id="IPR013216">
    <property type="entry name" value="Methyltransf_11"/>
</dbReference>
<gene>
    <name evidence="2" type="ORF">LCGC14_2069590</name>
</gene>
<dbReference type="AlphaFoldDB" id="A0A0F9GX75"/>
<accession>A0A0F9GX75</accession>
<sequence>FKTGGEEIDAVIRHIESLGLNTARRKALDFGCGVGRLTQALANYFDEVDGVDIAPSMIERANKFNSHGDRCRYYLNETDDLKLFADNRFDLIYTNITLQHIAPRYSKNYIKEFVRILIPHGLLIFQQPSEPILEARGDKPGAKSPNQPKMEMYGIKRQEVVALLEANGAKVVEVVQDQTPPAPQDWVSFRYCVIKE</sequence>
<evidence type="ECO:0000313" key="2">
    <source>
        <dbReference type="EMBL" id="KKL73970.1"/>
    </source>
</evidence>
<proteinExistence type="predicted"/>
<name>A0A0F9GX75_9ZZZZ</name>
<evidence type="ECO:0000259" key="1">
    <source>
        <dbReference type="Pfam" id="PF08241"/>
    </source>
</evidence>
<reference evidence="2" key="1">
    <citation type="journal article" date="2015" name="Nature">
        <title>Complex archaea that bridge the gap between prokaryotes and eukaryotes.</title>
        <authorList>
            <person name="Spang A."/>
            <person name="Saw J.H."/>
            <person name="Jorgensen S.L."/>
            <person name="Zaremba-Niedzwiedzka K."/>
            <person name="Martijn J."/>
            <person name="Lind A.E."/>
            <person name="van Eijk R."/>
            <person name="Schleper C."/>
            <person name="Guy L."/>
            <person name="Ettema T.J."/>
        </authorList>
    </citation>
    <scope>NUCLEOTIDE SEQUENCE</scope>
</reference>